<dbReference type="PROSITE" id="PS00086">
    <property type="entry name" value="CYTOCHROME_P450"/>
    <property type="match status" value="1"/>
</dbReference>
<feature type="chain" id="PRO_5020720638" evidence="11">
    <location>
        <begin position="24"/>
        <end position="515"/>
    </location>
</feature>
<evidence type="ECO:0000256" key="3">
    <source>
        <dbReference type="ARBA" id="ARBA00010617"/>
    </source>
</evidence>
<organism evidence="12 13">
    <name type="scientific">Dendrothele bispora (strain CBS 962.96)</name>
    <dbReference type="NCBI Taxonomy" id="1314807"/>
    <lineage>
        <taxon>Eukaryota</taxon>
        <taxon>Fungi</taxon>
        <taxon>Dikarya</taxon>
        <taxon>Basidiomycota</taxon>
        <taxon>Agaricomycotina</taxon>
        <taxon>Agaricomycetes</taxon>
        <taxon>Agaricomycetidae</taxon>
        <taxon>Agaricales</taxon>
        <taxon>Agaricales incertae sedis</taxon>
        <taxon>Dendrothele</taxon>
    </lineage>
</organism>
<dbReference type="InterPro" id="IPR036396">
    <property type="entry name" value="Cyt_P450_sf"/>
</dbReference>
<evidence type="ECO:0000256" key="11">
    <source>
        <dbReference type="SAM" id="SignalP"/>
    </source>
</evidence>
<dbReference type="GO" id="GO:0020037">
    <property type="term" value="F:heme binding"/>
    <property type="evidence" value="ECO:0007669"/>
    <property type="project" value="InterPro"/>
</dbReference>
<dbReference type="GO" id="GO:0005506">
    <property type="term" value="F:iron ion binding"/>
    <property type="evidence" value="ECO:0007669"/>
    <property type="project" value="InterPro"/>
</dbReference>
<dbReference type="InterPro" id="IPR002401">
    <property type="entry name" value="Cyt_P450_E_grp-I"/>
</dbReference>
<evidence type="ECO:0000313" key="13">
    <source>
        <dbReference type="Proteomes" id="UP000297245"/>
    </source>
</evidence>
<dbReference type="GO" id="GO:0004497">
    <property type="term" value="F:monooxygenase activity"/>
    <property type="evidence" value="ECO:0007669"/>
    <property type="project" value="UniProtKB-KW"/>
</dbReference>
<evidence type="ECO:0000256" key="8">
    <source>
        <dbReference type="ARBA" id="ARBA00023033"/>
    </source>
</evidence>
<keyword evidence="6 10" id="KW-0560">Oxidoreductase</keyword>
<protein>
    <submittedName>
        <fullName evidence="12">Cytochrome P450</fullName>
    </submittedName>
</protein>
<evidence type="ECO:0000256" key="5">
    <source>
        <dbReference type="ARBA" id="ARBA00022723"/>
    </source>
</evidence>
<evidence type="ECO:0000256" key="10">
    <source>
        <dbReference type="RuleBase" id="RU000461"/>
    </source>
</evidence>
<dbReference type="PRINTS" id="PR00463">
    <property type="entry name" value="EP450I"/>
</dbReference>
<comment type="pathway">
    <text evidence="2">Secondary metabolite biosynthesis.</text>
</comment>
<proteinExistence type="inferred from homology"/>
<evidence type="ECO:0000313" key="12">
    <source>
        <dbReference type="EMBL" id="THU80027.1"/>
    </source>
</evidence>
<evidence type="ECO:0000256" key="1">
    <source>
        <dbReference type="ARBA" id="ARBA00001971"/>
    </source>
</evidence>
<gene>
    <name evidence="12" type="ORF">K435DRAFT_696555</name>
</gene>
<evidence type="ECO:0000256" key="9">
    <source>
        <dbReference type="PIRSR" id="PIRSR602401-1"/>
    </source>
</evidence>
<dbReference type="InterPro" id="IPR017972">
    <property type="entry name" value="Cyt_P450_CS"/>
</dbReference>
<comment type="cofactor">
    <cofactor evidence="1 9">
        <name>heme</name>
        <dbReference type="ChEBI" id="CHEBI:30413"/>
    </cofactor>
</comment>
<comment type="similarity">
    <text evidence="3 10">Belongs to the cytochrome P450 family.</text>
</comment>
<keyword evidence="5 9" id="KW-0479">Metal-binding</keyword>
<name>A0A4S8KVR5_DENBC</name>
<dbReference type="PANTHER" id="PTHR46300">
    <property type="entry name" value="P450, PUTATIVE (EUROFUNG)-RELATED-RELATED"/>
    <property type="match status" value="1"/>
</dbReference>
<dbReference type="OrthoDB" id="2789670at2759"/>
<dbReference type="EMBL" id="ML179948">
    <property type="protein sequence ID" value="THU80027.1"/>
    <property type="molecule type" value="Genomic_DNA"/>
</dbReference>
<dbReference type="Proteomes" id="UP000297245">
    <property type="component" value="Unassembled WGS sequence"/>
</dbReference>
<accession>A0A4S8KVR5</accession>
<dbReference type="AlphaFoldDB" id="A0A4S8KVR5"/>
<feature type="binding site" description="axial binding residue" evidence="9">
    <location>
        <position position="440"/>
    </location>
    <ligand>
        <name>heme</name>
        <dbReference type="ChEBI" id="CHEBI:30413"/>
    </ligand>
    <ligandPart>
        <name>Fe</name>
        <dbReference type="ChEBI" id="CHEBI:18248"/>
    </ligandPart>
</feature>
<dbReference type="InterPro" id="IPR001128">
    <property type="entry name" value="Cyt_P450"/>
</dbReference>
<keyword evidence="11" id="KW-0732">Signal</keyword>
<dbReference type="PRINTS" id="PR00385">
    <property type="entry name" value="P450"/>
</dbReference>
<evidence type="ECO:0000256" key="4">
    <source>
        <dbReference type="ARBA" id="ARBA00022617"/>
    </source>
</evidence>
<keyword evidence="4 9" id="KW-0349">Heme</keyword>
<keyword evidence="13" id="KW-1185">Reference proteome</keyword>
<evidence type="ECO:0000256" key="2">
    <source>
        <dbReference type="ARBA" id="ARBA00005179"/>
    </source>
</evidence>
<dbReference type="InterPro" id="IPR050364">
    <property type="entry name" value="Cytochrome_P450_fung"/>
</dbReference>
<sequence>MTETYIVLLVALAISALWYDRRSSKGKLPPGPRKLPIVGNLFNMPSGGQVWLAYARMCHEYASDIIHLSALGNSVIVLNSAKSVSDLLEKRSSIYSSRPQLTMLHDMIGWKDAFSFSPYNDTWKAQRKLFTQLITPSDPARFYPKQIHATHALLEHLLISNDIMKELHHWAAVLIMDITYGINSKEAEPYITTAIEALDSIAIAGTPGAFLVDMLPFLKYVPEWFPGAGFKKKAKKWSELRIKMTEKPFIAAKKQIVKGNAVESLTSLALENIDLNQNISYQEDIIKGTAVTSYGVLLTGTHQVVAAVNAFILAMLLNMDIQRQAHNELDRVLGPGNLPTFDDESSLPYISAIVREVLRHNPITPLAIPHLLIQDDIYKDYFLLKGTVVIGNAWSILHDEETYPDPSVFNPSRFLDKNGRLNTDVMDPALIAFGFGRRICPGRHIAIASIWIAIASVLACYNIEKEVDKHGNVIEPSGKWFSGPSLFNRPLPFKCRFVPRSKEVEVALKAALDTN</sequence>
<dbReference type="CDD" id="cd11065">
    <property type="entry name" value="CYP64-like"/>
    <property type="match status" value="1"/>
</dbReference>
<dbReference type="PANTHER" id="PTHR46300:SF7">
    <property type="entry name" value="P450, PUTATIVE (EUROFUNG)-RELATED"/>
    <property type="match status" value="1"/>
</dbReference>
<dbReference type="SUPFAM" id="SSF48264">
    <property type="entry name" value="Cytochrome P450"/>
    <property type="match status" value="1"/>
</dbReference>
<evidence type="ECO:0000256" key="6">
    <source>
        <dbReference type="ARBA" id="ARBA00023002"/>
    </source>
</evidence>
<dbReference type="Pfam" id="PF00067">
    <property type="entry name" value="p450"/>
    <property type="match status" value="1"/>
</dbReference>
<evidence type="ECO:0000256" key="7">
    <source>
        <dbReference type="ARBA" id="ARBA00023004"/>
    </source>
</evidence>
<keyword evidence="7 9" id="KW-0408">Iron</keyword>
<dbReference type="Gene3D" id="1.10.630.10">
    <property type="entry name" value="Cytochrome P450"/>
    <property type="match status" value="1"/>
</dbReference>
<reference evidence="12 13" key="1">
    <citation type="journal article" date="2019" name="Nat. Ecol. Evol.">
        <title>Megaphylogeny resolves global patterns of mushroom evolution.</title>
        <authorList>
            <person name="Varga T."/>
            <person name="Krizsan K."/>
            <person name="Foldi C."/>
            <person name="Dima B."/>
            <person name="Sanchez-Garcia M."/>
            <person name="Sanchez-Ramirez S."/>
            <person name="Szollosi G.J."/>
            <person name="Szarkandi J.G."/>
            <person name="Papp V."/>
            <person name="Albert L."/>
            <person name="Andreopoulos W."/>
            <person name="Angelini C."/>
            <person name="Antonin V."/>
            <person name="Barry K.W."/>
            <person name="Bougher N.L."/>
            <person name="Buchanan P."/>
            <person name="Buyck B."/>
            <person name="Bense V."/>
            <person name="Catcheside P."/>
            <person name="Chovatia M."/>
            <person name="Cooper J."/>
            <person name="Damon W."/>
            <person name="Desjardin D."/>
            <person name="Finy P."/>
            <person name="Geml J."/>
            <person name="Haridas S."/>
            <person name="Hughes K."/>
            <person name="Justo A."/>
            <person name="Karasinski D."/>
            <person name="Kautmanova I."/>
            <person name="Kiss B."/>
            <person name="Kocsube S."/>
            <person name="Kotiranta H."/>
            <person name="LaButti K.M."/>
            <person name="Lechner B.E."/>
            <person name="Liimatainen K."/>
            <person name="Lipzen A."/>
            <person name="Lukacs Z."/>
            <person name="Mihaltcheva S."/>
            <person name="Morgado L.N."/>
            <person name="Niskanen T."/>
            <person name="Noordeloos M.E."/>
            <person name="Ohm R.A."/>
            <person name="Ortiz-Santana B."/>
            <person name="Ovrebo C."/>
            <person name="Racz N."/>
            <person name="Riley R."/>
            <person name="Savchenko A."/>
            <person name="Shiryaev A."/>
            <person name="Soop K."/>
            <person name="Spirin V."/>
            <person name="Szebenyi C."/>
            <person name="Tomsovsky M."/>
            <person name="Tulloss R.E."/>
            <person name="Uehling J."/>
            <person name="Grigoriev I.V."/>
            <person name="Vagvolgyi C."/>
            <person name="Papp T."/>
            <person name="Martin F.M."/>
            <person name="Miettinen O."/>
            <person name="Hibbett D.S."/>
            <person name="Nagy L.G."/>
        </authorList>
    </citation>
    <scope>NUCLEOTIDE SEQUENCE [LARGE SCALE GENOMIC DNA]</scope>
    <source>
        <strain evidence="12 13">CBS 962.96</strain>
    </source>
</reference>
<keyword evidence="8 10" id="KW-0503">Monooxygenase</keyword>
<dbReference type="GO" id="GO:0016705">
    <property type="term" value="F:oxidoreductase activity, acting on paired donors, with incorporation or reduction of molecular oxygen"/>
    <property type="evidence" value="ECO:0007669"/>
    <property type="project" value="InterPro"/>
</dbReference>
<feature type="signal peptide" evidence="11">
    <location>
        <begin position="1"/>
        <end position="23"/>
    </location>
</feature>